<keyword evidence="15" id="KW-1185">Reference proteome</keyword>
<organism evidence="14 15">
    <name type="scientific">Absidia repens</name>
    <dbReference type="NCBI Taxonomy" id="90262"/>
    <lineage>
        <taxon>Eukaryota</taxon>
        <taxon>Fungi</taxon>
        <taxon>Fungi incertae sedis</taxon>
        <taxon>Mucoromycota</taxon>
        <taxon>Mucoromycotina</taxon>
        <taxon>Mucoromycetes</taxon>
        <taxon>Mucorales</taxon>
        <taxon>Cunninghamellaceae</taxon>
        <taxon>Absidia</taxon>
    </lineage>
</organism>
<evidence type="ECO:0000256" key="7">
    <source>
        <dbReference type="ARBA" id="ARBA00022840"/>
    </source>
</evidence>
<evidence type="ECO:0000259" key="13">
    <source>
        <dbReference type="PROSITE" id="PS51455"/>
    </source>
</evidence>
<comment type="caution">
    <text evidence="14">The sequence shown here is derived from an EMBL/GenBank/DDBJ whole genome shotgun (WGS) entry which is preliminary data.</text>
</comment>
<evidence type="ECO:0000313" key="15">
    <source>
        <dbReference type="Proteomes" id="UP000193560"/>
    </source>
</evidence>
<feature type="domain" description="PIPK" evidence="13">
    <location>
        <begin position="121"/>
        <end position="516"/>
    </location>
</feature>
<dbReference type="InterPro" id="IPR023610">
    <property type="entry name" value="PInositol-4/5-P-5/4-kinase"/>
</dbReference>
<comment type="catalytic activity">
    <reaction evidence="1">
        <text>a 1,2-diacyl-sn-glycero-3-phospho-(1D-myo-inositol 4-phosphate) + ATP = a 1,2-diacyl-sn-glycero-3-phospho-(1D-myo-inositol-4,5-bisphosphate) + ADP + H(+)</text>
        <dbReference type="Rhea" id="RHEA:14425"/>
        <dbReference type="ChEBI" id="CHEBI:15378"/>
        <dbReference type="ChEBI" id="CHEBI:30616"/>
        <dbReference type="ChEBI" id="CHEBI:58178"/>
        <dbReference type="ChEBI" id="CHEBI:58456"/>
        <dbReference type="ChEBI" id="CHEBI:456216"/>
        <dbReference type="EC" id="2.7.1.68"/>
    </reaction>
</comment>
<dbReference type="PANTHER" id="PTHR23086">
    <property type="entry name" value="PHOSPHATIDYLINOSITOL-4-PHOSPHATE 5-KINASE"/>
    <property type="match status" value="1"/>
</dbReference>
<evidence type="ECO:0000256" key="3">
    <source>
        <dbReference type="ARBA" id="ARBA00022553"/>
    </source>
</evidence>
<dbReference type="Gene3D" id="3.30.810.10">
    <property type="entry name" value="2-Layer Sandwich"/>
    <property type="match status" value="1"/>
</dbReference>
<evidence type="ECO:0000256" key="6">
    <source>
        <dbReference type="ARBA" id="ARBA00022777"/>
    </source>
</evidence>
<evidence type="ECO:0000256" key="2">
    <source>
        <dbReference type="ARBA" id="ARBA00012172"/>
    </source>
</evidence>
<dbReference type="EC" id="2.7.1.68" evidence="2"/>
<dbReference type="CDD" id="cd17303">
    <property type="entry name" value="PIPKc_PIP5K_yeast_like"/>
    <property type="match status" value="1"/>
</dbReference>
<evidence type="ECO:0000256" key="4">
    <source>
        <dbReference type="ARBA" id="ARBA00022679"/>
    </source>
</evidence>
<dbReference type="GO" id="GO:0005524">
    <property type="term" value="F:ATP binding"/>
    <property type="evidence" value="ECO:0007669"/>
    <property type="project" value="UniProtKB-UniRule"/>
</dbReference>
<evidence type="ECO:0000256" key="12">
    <source>
        <dbReference type="SAM" id="MobiDB-lite"/>
    </source>
</evidence>
<evidence type="ECO:0000256" key="1">
    <source>
        <dbReference type="ARBA" id="ARBA00000444"/>
    </source>
</evidence>
<keyword evidence="7 11" id="KW-0067">ATP-binding</keyword>
<evidence type="ECO:0000313" key="14">
    <source>
        <dbReference type="EMBL" id="ORZ17970.1"/>
    </source>
</evidence>
<dbReference type="PROSITE" id="PS51455">
    <property type="entry name" value="PIPK"/>
    <property type="match status" value="1"/>
</dbReference>
<proteinExistence type="predicted"/>
<dbReference type="Pfam" id="PF01504">
    <property type="entry name" value="PIP5K"/>
    <property type="match status" value="1"/>
</dbReference>
<dbReference type="InterPro" id="IPR027484">
    <property type="entry name" value="PInositol-4-P-5-kinase_N"/>
</dbReference>
<keyword evidence="4 11" id="KW-0808">Transferase</keyword>
<evidence type="ECO:0000256" key="8">
    <source>
        <dbReference type="ARBA" id="ARBA00078403"/>
    </source>
</evidence>
<dbReference type="PANTHER" id="PTHR23086:SF8">
    <property type="entry name" value="PHOSPHATIDYLINOSITOL 5-PHOSPHATE 4-KINASE, ISOFORM A"/>
    <property type="match status" value="1"/>
</dbReference>
<dbReference type="GO" id="GO:0016308">
    <property type="term" value="F:1-phosphatidylinositol-4-phosphate 5-kinase activity"/>
    <property type="evidence" value="ECO:0007669"/>
    <property type="project" value="UniProtKB-EC"/>
</dbReference>
<reference evidence="14 15" key="1">
    <citation type="submission" date="2016-07" db="EMBL/GenBank/DDBJ databases">
        <title>Pervasive Adenine N6-methylation of Active Genes in Fungi.</title>
        <authorList>
            <consortium name="DOE Joint Genome Institute"/>
            <person name="Mondo S.J."/>
            <person name="Dannebaum R.O."/>
            <person name="Kuo R.C."/>
            <person name="Labutti K."/>
            <person name="Haridas S."/>
            <person name="Kuo A."/>
            <person name="Salamov A."/>
            <person name="Ahrendt S.R."/>
            <person name="Lipzen A."/>
            <person name="Sullivan W."/>
            <person name="Andreopoulos W.B."/>
            <person name="Clum A."/>
            <person name="Lindquist E."/>
            <person name="Daum C."/>
            <person name="Ramamoorthy G.K."/>
            <person name="Gryganskyi A."/>
            <person name="Culley D."/>
            <person name="Magnuson J.K."/>
            <person name="James T.Y."/>
            <person name="O'Malley M.A."/>
            <person name="Stajich J.E."/>
            <person name="Spatafora J.W."/>
            <person name="Visel A."/>
            <person name="Grigoriev I.V."/>
        </authorList>
    </citation>
    <scope>NUCLEOTIDE SEQUENCE [LARGE SCALE GENOMIC DNA]</scope>
    <source>
        <strain evidence="14 15">NRRL 1336</strain>
    </source>
</reference>
<feature type="compositionally biased region" description="Low complexity" evidence="12">
    <location>
        <begin position="39"/>
        <end position="48"/>
    </location>
</feature>
<dbReference type="FunFam" id="3.30.800.10:FF:000009">
    <property type="entry name" value="Phosphatidylinositol 4-phosphate 5-kinase its3"/>
    <property type="match status" value="1"/>
</dbReference>
<dbReference type="SMART" id="SM00330">
    <property type="entry name" value="PIPKc"/>
    <property type="match status" value="1"/>
</dbReference>
<dbReference type="GO" id="GO:0046854">
    <property type="term" value="P:phosphatidylinositol phosphate biosynthetic process"/>
    <property type="evidence" value="ECO:0007669"/>
    <property type="project" value="UniProtKB-ARBA"/>
</dbReference>
<evidence type="ECO:0000256" key="11">
    <source>
        <dbReference type="PROSITE-ProRule" id="PRU00781"/>
    </source>
</evidence>
<evidence type="ECO:0000256" key="9">
    <source>
        <dbReference type="ARBA" id="ARBA00080374"/>
    </source>
</evidence>
<evidence type="ECO:0000256" key="10">
    <source>
        <dbReference type="ARBA" id="ARBA00082306"/>
    </source>
</evidence>
<gene>
    <name evidence="14" type="ORF">BCR42DRAFT_325670</name>
</gene>
<dbReference type="STRING" id="90262.A0A1X2IKC5"/>
<feature type="region of interest" description="Disordered" evidence="12">
    <location>
        <begin position="31"/>
        <end position="77"/>
    </location>
</feature>
<dbReference type="Gene3D" id="3.30.800.10">
    <property type="entry name" value="Phosphatidylinositol Phosphate Kinase II Beta"/>
    <property type="match status" value="1"/>
</dbReference>
<dbReference type="Proteomes" id="UP000193560">
    <property type="component" value="Unassembled WGS sequence"/>
</dbReference>
<protein>
    <recommendedName>
        <fullName evidence="2">1-phosphatidylinositol-4-phosphate 5-kinase</fullName>
        <ecNumber evidence="2">2.7.1.68</ecNumber>
    </recommendedName>
    <alternativeName>
        <fullName evidence="10">1-phosphatidylinositol 4-phosphate kinase</fullName>
    </alternativeName>
    <alternativeName>
        <fullName evidence="8">Diphosphoinositide kinase</fullName>
    </alternativeName>
    <alternativeName>
        <fullName evidence="9">PIP5K</fullName>
    </alternativeName>
</protein>
<keyword evidence="3" id="KW-0597">Phosphoprotein</keyword>
<dbReference type="AlphaFoldDB" id="A0A1X2IKC5"/>
<dbReference type="InterPro" id="IPR027483">
    <property type="entry name" value="PInositol-4-P-4/5-kinase_C_sf"/>
</dbReference>
<keyword evidence="6 11" id="KW-0418">Kinase</keyword>
<dbReference type="EMBL" id="MCGE01000009">
    <property type="protein sequence ID" value="ORZ17970.1"/>
    <property type="molecule type" value="Genomic_DNA"/>
</dbReference>
<dbReference type="GO" id="GO:0005886">
    <property type="term" value="C:plasma membrane"/>
    <property type="evidence" value="ECO:0007669"/>
    <property type="project" value="TreeGrafter"/>
</dbReference>
<accession>A0A1X2IKC5</accession>
<feature type="compositionally biased region" description="Low complexity" evidence="12">
    <location>
        <begin position="55"/>
        <end position="64"/>
    </location>
</feature>
<evidence type="ECO:0000256" key="5">
    <source>
        <dbReference type="ARBA" id="ARBA00022741"/>
    </source>
</evidence>
<dbReference type="InterPro" id="IPR002498">
    <property type="entry name" value="PInositol-4-P-4/5-kinase_core"/>
</dbReference>
<keyword evidence="5 11" id="KW-0547">Nucleotide-binding</keyword>
<sequence>MGILPLHPTDYDPSAAAASSAASADDFGATSINGTSQSANTTTNAAATVTRHGSTTTLTRHNTTGHVLQKHRNKKPVTELSEEFQKELTARRKAFRRLSRRKKDFDEDEDRVMIGTRIGEGHQNYVLMYNMLTGIRIAVGRVSAKIDRSLTIEDFTAAHKLAFDVTGDELTPGAKYDFKFKDYAPWVFRHLREQFGIDPADYLISLTSKYILSELGSPGKSGSFFYYSRDYRFIIKTIHHTEHKFMRKILKQYHDHVINNPNTLLCRYYGLHRVKLPRGRKIHFVVMGNVFPPNKDVHETYDLKGSTIGRLLPEDEIKRNPSAVMKDLNWEARKRKLKLGPQKRGMFVKQLVRDVRLLVHLNIMDYSLLIGVHDMLRGNKDNVRDSTLHAFQPDTKSVERRDTLMKRRQSKAQVVRKAIAQANPDKLDLSELPDDPEERRNCVFYSDEGGFQATNEMDQPTGILYFMGIIDILTPYDTKKKTEHMFKSLTQDKTAISSVKPSLYGDRFMGFMAKTLEHNQDIPQEYHMSS</sequence>
<dbReference type="SUPFAM" id="SSF56104">
    <property type="entry name" value="SAICAR synthase-like"/>
    <property type="match status" value="1"/>
</dbReference>
<dbReference type="OrthoDB" id="20783at2759"/>
<name>A0A1X2IKC5_9FUNG</name>